<accession>A0A3P7TDL8</accession>
<evidence type="ECO:0000313" key="2">
    <source>
        <dbReference type="Proteomes" id="UP000050761"/>
    </source>
</evidence>
<dbReference type="Proteomes" id="UP000050761">
    <property type="component" value="Unassembled WGS sequence"/>
</dbReference>
<gene>
    <name evidence="1" type="ORF">HPBE_LOCUS934</name>
</gene>
<sequence>MRSSSNCPISQGRGVGGETLDECERFRDGRIVFEAHMQNWEHQEFLKEQKMDLVLSERDVSDLIDRVVEIVFLKYQPQVVAIMTSPLLNATGKAYLRITSTSSSLSYATKLASTRACLRRDVD</sequence>
<evidence type="ECO:0000313" key="3">
    <source>
        <dbReference type="WBParaSite" id="HPBE_0000093301-mRNA-1"/>
    </source>
</evidence>
<protein>
    <submittedName>
        <fullName evidence="3">LysR_substrate domain-containing protein</fullName>
    </submittedName>
</protein>
<dbReference type="WBParaSite" id="HPBE_0000093301-mRNA-1">
    <property type="protein sequence ID" value="HPBE_0000093301-mRNA-1"/>
    <property type="gene ID" value="HPBE_0000093301"/>
</dbReference>
<keyword evidence="2" id="KW-1185">Reference proteome</keyword>
<name>A0A183F441_HELPZ</name>
<reference evidence="1 2" key="1">
    <citation type="submission" date="2018-11" db="EMBL/GenBank/DDBJ databases">
        <authorList>
            <consortium name="Pathogen Informatics"/>
        </authorList>
    </citation>
    <scope>NUCLEOTIDE SEQUENCE [LARGE SCALE GENOMIC DNA]</scope>
</reference>
<dbReference type="AlphaFoldDB" id="A0A183F441"/>
<accession>A0A183F441</accession>
<proteinExistence type="predicted"/>
<dbReference type="OrthoDB" id="5907283at2759"/>
<reference evidence="3" key="2">
    <citation type="submission" date="2019-09" db="UniProtKB">
        <authorList>
            <consortium name="WormBaseParasite"/>
        </authorList>
    </citation>
    <scope>IDENTIFICATION</scope>
</reference>
<evidence type="ECO:0000313" key="1">
    <source>
        <dbReference type="EMBL" id="VDO19316.1"/>
    </source>
</evidence>
<dbReference type="EMBL" id="UZAH01000854">
    <property type="protein sequence ID" value="VDO19316.1"/>
    <property type="molecule type" value="Genomic_DNA"/>
</dbReference>
<organism evidence="2 3">
    <name type="scientific">Heligmosomoides polygyrus</name>
    <name type="common">Parasitic roundworm</name>
    <dbReference type="NCBI Taxonomy" id="6339"/>
    <lineage>
        <taxon>Eukaryota</taxon>
        <taxon>Metazoa</taxon>
        <taxon>Ecdysozoa</taxon>
        <taxon>Nematoda</taxon>
        <taxon>Chromadorea</taxon>
        <taxon>Rhabditida</taxon>
        <taxon>Rhabditina</taxon>
        <taxon>Rhabditomorpha</taxon>
        <taxon>Strongyloidea</taxon>
        <taxon>Heligmosomidae</taxon>
        <taxon>Heligmosomoides</taxon>
    </lineage>
</organism>